<keyword evidence="2" id="KW-0328">Glycosyltransferase</keyword>
<sequence length="673" mass="76754">MMRLVIAKGNESIGHISEPVLTTKLKKIIDNSDAVQLINSYINAKGYSDSLFFKNNLGGGRIVYAHNKALPKISIIIIDDGDVSVLQRCVMGVLEKSKYTNYEILILSCFGENKENRYWLEEVSTVDPKRIKVTIFPHMESRARLHNIAAERASGDYLLLLDTTVFPAHDEWLENLVNHGLRDEVGCVGSKIINVNEKIYSAGMVLGLNGVADNVFVGNHYSASSYMHRLEIEQNYNGLLSLCLLIRRTIYQEVGGFDALLPEGYLADIDLSLKVRKAGYLSVWTPFSIVATTLSPERKNPSKESYSEQELFIFHKWKNVIAHDPAYNKNLSLTKDYIIEQHIRPRELSIGSHHQPRLMAFTSSNSPLSIYRLEEPLHSLRDNGLVDGAVISHSAAVSDFLQIEPDVIITQSHKQSENIVNIKSFKACFSICDMNYYDSRKFEEGKNRKEHLTKIQEELAVFDRVIFGSELLAEQYSKVHRDIHVLPTYLPSIWNDLTLTPRSDAKPRVGCVTLDLSEEDIELVANIVRDFSHQVTWVFLGVYPPKLKPFIHEYHRYKGITSYPQQLTSLNLDFAIAPLVDNHSNRYRGNILLLEFGICGVPIICSDVVCYKRKLPILAVKNRYKDWSSAMNQYIDNIDSTRMVGDMLKREIQKNWMLNKTNLEAIKKIWLPD</sequence>
<dbReference type="PANTHER" id="PTHR43179">
    <property type="entry name" value="RHAMNOSYLTRANSFERASE WBBL"/>
    <property type="match status" value="1"/>
</dbReference>
<accession>A0ABX9AGR0</accession>
<reference evidence="2 3" key="1">
    <citation type="submission" date="2021-08" db="EMBL/GenBank/DDBJ databases">
        <title>Culture and genomic analysis of Symbiopectobacterium purcellii sp. nov. gen. nov., isolated from the leafhopper Empoasca decipiens.</title>
        <authorList>
            <person name="Nadal-Jimenez P."/>
            <person name="Siozios S."/>
            <person name="Halliday N."/>
            <person name="Camara M."/>
            <person name="Hurst G.D.D."/>
        </authorList>
    </citation>
    <scope>NUCLEOTIDE SEQUENCE [LARGE SCALE GENOMIC DNA]</scope>
    <source>
        <strain evidence="2 3">SyEd1</strain>
    </source>
</reference>
<dbReference type="PANTHER" id="PTHR43179:SF7">
    <property type="entry name" value="RHAMNOSYLTRANSFERASE WBBL"/>
    <property type="match status" value="1"/>
</dbReference>
<dbReference type="Gene3D" id="3.40.50.2000">
    <property type="entry name" value="Glycogen Phosphorylase B"/>
    <property type="match status" value="1"/>
</dbReference>
<evidence type="ECO:0000259" key="1">
    <source>
        <dbReference type="Pfam" id="PF00535"/>
    </source>
</evidence>
<dbReference type="InterPro" id="IPR029044">
    <property type="entry name" value="Nucleotide-diphossugar_trans"/>
</dbReference>
<gene>
    <name evidence="2" type="ORF">K6K13_13095</name>
</gene>
<feature type="domain" description="Glycosyltransferase 2-like" evidence="1">
    <location>
        <begin position="84"/>
        <end position="205"/>
    </location>
</feature>
<evidence type="ECO:0000313" key="2">
    <source>
        <dbReference type="EMBL" id="QZN94298.1"/>
    </source>
</evidence>
<protein>
    <submittedName>
        <fullName evidence="2">Glycosyltransferase</fullName>
        <ecNumber evidence="2">2.4.-.-</ecNumber>
    </submittedName>
</protein>
<evidence type="ECO:0000313" key="3">
    <source>
        <dbReference type="Proteomes" id="UP000825886"/>
    </source>
</evidence>
<name>A0ABX9AGR0_9ENTR</name>
<keyword evidence="2" id="KW-0808">Transferase</keyword>
<dbReference type="Pfam" id="PF00535">
    <property type="entry name" value="Glycos_transf_2"/>
    <property type="match status" value="1"/>
</dbReference>
<dbReference type="Proteomes" id="UP000825886">
    <property type="component" value="Chromosome"/>
</dbReference>
<organism evidence="2 3">
    <name type="scientific">Symbiopectobacterium purcellii</name>
    <dbReference type="NCBI Taxonomy" id="2871826"/>
    <lineage>
        <taxon>Bacteria</taxon>
        <taxon>Pseudomonadati</taxon>
        <taxon>Pseudomonadota</taxon>
        <taxon>Gammaproteobacteria</taxon>
        <taxon>Enterobacterales</taxon>
        <taxon>Enterobacteriaceae</taxon>
    </lineage>
</organism>
<dbReference type="RefSeq" id="WP_222157422.1">
    <property type="nucleotide sequence ID" value="NZ_CP081864.1"/>
</dbReference>
<keyword evidence="3" id="KW-1185">Reference proteome</keyword>
<dbReference type="GO" id="GO:0016757">
    <property type="term" value="F:glycosyltransferase activity"/>
    <property type="evidence" value="ECO:0007669"/>
    <property type="project" value="UniProtKB-KW"/>
</dbReference>
<dbReference type="InterPro" id="IPR001173">
    <property type="entry name" value="Glyco_trans_2-like"/>
</dbReference>
<dbReference type="EC" id="2.4.-.-" evidence="2"/>
<dbReference type="SUPFAM" id="SSF53448">
    <property type="entry name" value="Nucleotide-diphospho-sugar transferases"/>
    <property type="match status" value="1"/>
</dbReference>
<dbReference type="Gene3D" id="3.90.550.10">
    <property type="entry name" value="Spore Coat Polysaccharide Biosynthesis Protein SpsA, Chain A"/>
    <property type="match status" value="1"/>
</dbReference>
<proteinExistence type="predicted"/>
<dbReference type="EMBL" id="CP081864">
    <property type="protein sequence ID" value="QZN94298.1"/>
    <property type="molecule type" value="Genomic_DNA"/>
</dbReference>